<feature type="compositionally biased region" description="Basic and acidic residues" evidence="5">
    <location>
        <begin position="18"/>
        <end position="27"/>
    </location>
</feature>
<feature type="compositionally biased region" description="Basic and acidic residues" evidence="5">
    <location>
        <begin position="115"/>
        <end position="128"/>
    </location>
</feature>
<gene>
    <name evidence="8" type="ORF">F751_3674</name>
</gene>
<dbReference type="Pfam" id="PF06544">
    <property type="entry name" value="Prp3_C"/>
    <property type="match status" value="1"/>
</dbReference>
<proteinExistence type="predicted"/>
<dbReference type="RefSeq" id="XP_011398932.1">
    <property type="nucleotide sequence ID" value="XM_011400630.1"/>
</dbReference>
<dbReference type="InterPro" id="IPR013881">
    <property type="entry name" value="Pre-mRNA_splic_Prp3_dom"/>
</dbReference>
<dbReference type="STRING" id="3075.A0A087SJY2"/>
<dbReference type="GeneID" id="23615065"/>
<evidence type="ECO:0000256" key="3">
    <source>
        <dbReference type="ARBA" id="ARBA00023187"/>
    </source>
</evidence>
<evidence type="ECO:0000256" key="5">
    <source>
        <dbReference type="SAM" id="MobiDB-lite"/>
    </source>
</evidence>
<dbReference type="eggNOG" id="KOG2769">
    <property type="taxonomic scope" value="Eukaryota"/>
</dbReference>
<dbReference type="AlphaFoldDB" id="A0A087SJY2"/>
<dbReference type="EMBL" id="KL662125">
    <property type="protein sequence ID" value="KFM26036.1"/>
    <property type="molecule type" value="Genomic_DNA"/>
</dbReference>
<dbReference type="GO" id="GO:0046540">
    <property type="term" value="C:U4/U6 x U5 tri-snRNP complex"/>
    <property type="evidence" value="ECO:0007669"/>
    <property type="project" value="InterPro"/>
</dbReference>
<evidence type="ECO:0000313" key="9">
    <source>
        <dbReference type="Proteomes" id="UP000028924"/>
    </source>
</evidence>
<feature type="domain" description="Pre-mRNA-splicing factor 3" evidence="7">
    <location>
        <begin position="162"/>
        <end position="302"/>
    </location>
</feature>
<evidence type="ECO:0000259" key="6">
    <source>
        <dbReference type="Pfam" id="PF06544"/>
    </source>
</evidence>
<organism evidence="8 9">
    <name type="scientific">Auxenochlorella protothecoides</name>
    <name type="common">Green microalga</name>
    <name type="synonym">Chlorella protothecoides</name>
    <dbReference type="NCBI Taxonomy" id="3075"/>
    <lineage>
        <taxon>Eukaryota</taxon>
        <taxon>Viridiplantae</taxon>
        <taxon>Chlorophyta</taxon>
        <taxon>core chlorophytes</taxon>
        <taxon>Trebouxiophyceae</taxon>
        <taxon>Chlorellales</taxon>
        <taxon>Chlorellaceae</taxon>
        <taxon>Auxenochlorella</taxon>
    </lineage>
</organism>
<feature type="region of interest" description="Disordered" evidence="5">
    <location>
        <begin position="57"/>
        <end position="128"/>
    </location>
</feature>
<accession>A0A087SJY2</accession>
<protein>
    <submittedName>
        <fullName evidence="8">U4/U6 small nuclear ribonucleoprotein Prp3</fullName>
    </submittedName>
</protein>
<dbReference type="PANTHER" id="PTHR14212">
    <property type="entry name" value="U4/U6-ASSOCIATED RNA SPLICING FACTOR-RELATED"/>
    <property type="match status" value="1"/>
</dbReference>
<sequence>MASSDKRKAEEGLAEPSETAKRPRVDETEADAPAKLSLKLEILERAKRTLQQKKEFLAAAKKAQAAAAAAASTPAPRQEQAPAVAEPGAGRSQKPAVGTAEEEAPADEGAFFDPEIGHRGGRRMDQRRRGGLQFVEEGKFQKQAEISRLRRPPREASPAPAPVPAVEWWDARLLTDKTSYGAAAEGEPSIREERITHLIEHPVLIDPPGEAPLPPPQPLMLTKKEKKKMRTQNRQAREKEKQELIRQGLLEPPPPKVKISNLSRVLGEEAAADPTAIETEVRRQMGERAAAHEDRNLARKLTPAEAREKKLRKLLGDPEADPTTSVSLYKVGSLARPQLKFKVSLNAQENHMTGVGLAVEGEFTLVVVEGPPKAQRRYVNDSGTVLKPSFRKFRVETLRNAAAAKAFLGQYNLSHYWDLAEASVPE</sequence>
<feature type="domain" description="Small nuclear ribonucleoprotein Prp3 C-terminal" evidence="6">
    <location>
        <begin position="328"/>
        <end position="379"/>
    </location>
</feature>
<evidence type="ECO:0000256" key="2">
    <source>
        <dbReference type="ARBA" id="ARBA00022664"/>
    </source>
</evidence>
<dbReference type="GO" id="GO:0000398">
    <property type="term" value="P:mRNA splicing, via spliceosome"/>
    <property type="evidence" value="ECO:0007669"/>
    <property type="project" value="InterPro"/>
</dbReference>
<dbReference type="InterPro" id="IPR027104">
    <property type="entry name" value="Prp3"/>
</dbReference>
<reference evidence="8 9" key="1">
    <citation type="journal article" date="2014" name="BMC Genomics">
        <title>Oil accumulation mechanisms of the oleaginous microalga Chlorella protothecoides revealed through its genome, transcriptomes, and proteomes.</title>
        <authorList>
            <person name="Gao C."/>
            <person name="Wang Y."/>
            <person name="Shen Y."/>
            <person name="Yan D."/>
            <person name="He X."/>
            <person name="Dai J."/>
            <person name="Wu Q."/>
        </authorList>
    </citation>
    <scope>NUCLEOTIDE SEQUENCE [LARGE SCALE GENOMIC DNA]</scope>
    <source>
        <strain evidence="8 9">0710</strain>
    </source>
</reference>
<dbReference type="KEGG" id="apro:F751_3674"/>
<dbReference type="Pfam" id="PF08572">
    <property type="entry name" value="PRP3"/>
    <property type="match status" value="1"/>
</dbReference>
<keyword evidence="9" id="KW-1185">Reference proteome</keyword>
<feature type="region of interest" description="Disordered" evidence="5">
    <location>
        <begin position="1"/>
        <end position="39"/>
    </location>
</feature>
<evidence type="ECO:0000313" key="8">
    <source>
        <dbReference type="EMBL" id="KFM26036.1"/>
    </source>
</evidence>
<keyword evidence="3" id="KW-0508">mRNA splicing</keyword>
<dbReference type="OrthoDB" id="10264544at2759"/>
<keyword evidence="8" id="KW-0687">Ribonucleoprotein</keyword>
<dbReference type="Proteomes" id="UP000028924">
    <property type="component" value="Unassembled WGS sequence"/>
</dbReference>
<keyword evidence="2" id="KW-0507">mRNA processing</keyword>
<keyword evidence="4" id="KW-0539">Nucleus</keyword>
<feature type="compositionally biased region" description="Low complexity" evidence="5">
    <location>
        <begin position="58"/>
        <end position="71"/>
    </location>
</feature>
<evidence type="ECO:0000256" key="4">
    <source>
        <dbReference type="ARBA" id="ARBA00023242"/>
    </source>
</evidence>
<name>A0A087SJY2_AUXPR</name>
<evidence type="ECO:0000259" key="7">
    <source>
        <dbReference type="Pfam" id="PF08572"/>
    </source>
</evidence>
<dbReference type="PANTHER" id="PTHR14212:SF0">
    <property type="entry name" value="U4_U6 SMALL NUCLEAR RIBONUCLEOPROTEIN PRP3"/>
    <property type="match status" value="1"/>
</dbReference>
<comment type="subcellular location">
    <subcellularLocation>
        <location evidence="1">Nucleus</location>
    </subcellularLocation>
</comment>
<dbReference type="InterPro" id="IPR010541">
    <property type="entry name" value="Prp3_C"/>
</dbReference>
<feature type="compositionally biased region" description="Basic and acidic residues" evidence="5">
    <location>
        <begin position="1"/>
        <end position="11"/>
    </location>
</feature>
<evidence type="ECO:0000256" key="1">
    <source>
        <dbReference type="ARBA" id="ARBA00004123"/>
    </source>
</evidence>